<name>A0ACB8SBZ1_9AGAM</name>
<evidence type="ECO:0000313" key="2">
    <source>
        <dbReference type="Proteomes" id="UP000814033"/>
    </source>
</evidence>
<keyword evidence="2" id="KW-1185">Reference proteome</keyword>
<dbReference type="Proteomes" id="UP000814033">
    <property type="component" value="Unassembled WGS sequence"/>
</dbReference>
<dbReference type="EMBL" id="MU275840">
    <property type="protein sequence ID" value="KAI0053415.1"/>
    <property type="molecule type" value="Genomic_DNA"/>
</dbReference>
<protein>
    <submittedName>
        <fullName evidence="1">Uncharacterized protein</fullName>
    </submittedName>
</protein>
<reference evidence="1" key="2">
    <citation type="journal article" date="2022" name="New Phytol.">
        <title>Evolutionary transition to the ectomycorrhizal habit in the genomes of a hyperdiverse lineage of mushroom-forming fungi.</title>
        <authorList>
            <person name="Looney B."/>
            <person name="Miyauchi S."/>
            <person name="Morin E."/>
            <person name="Drula E."/>
            <person name="Courty P.E."/>
            <person name="Kohler A."/>
            <person name="Kuo A."/>
            <person name="LaButti K."/>
            <person name="Pangilinan J."/>
            <person name="Lipzen A."/>
            <person name="Riley R."/>
            <person name="Andreopoulos W."/>
            <person name="He G."/>
            <person name="Johnson J."/>
            <person name="Nolan M."/>
            <person name="Tritt A."/>
            <person name="Barry K.W."/>
            <person name="Grigoriev I.V."/>
            <person name="Nagy L.G."/>
            <person name="Hibbett D."/>
            <person name="Henrissat B."/>
            <person name="Matheny P.B."/>
            <person name="Labbe J."/>
            <person name="Martin F.M."/>
        </authorList>
    </citation>
    <scope>NUCLEOTIDE SEQUENCE</scope>
    <source>
        <strain evidence="1">FP105234-sp</strain>
    </source>
</reference>
<gene>
    <name evidence="1" type="ORF">FA95DRAFT_741049</name>
</gene>
<proteinExistence type="predicted"/>
<sequence length="144" mass="15828">MRQWGEDRASGKRPSVERRRRRRAPERVACCPGTRPAPVASSVAAGQDPVVRVSRQALPSAQCPAPVARYLRPRARPPSLAVSIPAHVKHRPPPMLPRSRLGCSRATRRPCLPLPPSHQIIPRHRSALCSCPVAPALKRMLDDA</sequence>
<organism evidence="1 2">
    <name type="scientific">Auriscalpium vulgare</name>
    <dbReference type="NCBI Taxonomy" id="40419"/>
    <lineage>
        <taxon>Eukaryota</taxon>
        <taxon>Fungi</taxon>
        <taxon>Dikarya</taxon>
        <taxon>Basidiomycota</taxon>
        <taxon>Agaricomycotina</taxon>
        <taxon>Agaricomycetes</taxon>
        <taxon>Russulales</taxon>
        <taxon>Auriscalpiaceae</taxon>
        <taxon>Auriscalpium</taxon>
    </lineage>
</organism>
<reference evidence="1" key="1">
    <citation type="submission" date="2021-02" db="EMBL/GenBank/DDBJ databases">
        <authorList>
            <consortium name="DOE Joint Genome Institute"/>
            <person name="Ahrendt S."/>
            <person name="Looney B.P."/>
            <person name="Miyauchi S."/>
            <person name="Morin E."/>
            <person name="Drula E."/>
            <person name="Courty P.E."/>
            <person name="Chicoki N."/>
            <person name="Fauchery L."/>
            <person name="Kohler A."/>
            <person name="Kuo A."/>
            <person name="Labutti K."/>
            <person name="Pangilinan J."/>
            <person name="Lipzen A."/>
            <person name="Riley R."/>
            <person name="Andreopoulos W."/>
            <person name="He G."/>
            <person name="Johnson J."/>
            <person name="Barry K.W."/>
            <person name="Grigoriev I.V."/>
            <person name="Nagy L."/>
            <person name="Hibbett D."/>
            <person name="Henrissat B."/>
            <person name="Matheny P.B."/>
            <person name="Labbe J."/>
            <person name="Martin F."/>
        </authorList>
    </citation>
    <scope>NUCLEOTIDE SEQUENCE</scope>
    <source>
        <strain evidence="1">FP105234-sp</strain>
    </source>
</reference>
<evidence type="ECO:0000313" key="1">
    <source>
        <dbReference type="EMBL" id="KAI0053415.1"/>
    </source>
</evidence>
<comment type="caution">
    <text evidence="1">The sequence shown here is derived from an EMBL/GenBank/DDBJ whole genome shotgun (WGS) entry which is preliminary data.</text>
</comment>
<accession>A0ACB8SBZ1</accession>